<proteinExistence type="predicted"/>
<name>F7XWI2_MIDMI</name>
<dbReference type="STRING" id="696127.midi_00740"/>
<dbReference type="KEGG" id="mmn:midi_00740"/>
<evidence type="ECO:0000313" key="1">
    <source>
        <dbReference type="EMBL" id="AEI89031.1"/>
    </source>
</evidence>
<dbReference type="HOGENOM" id="CLU_1617145_0_0_5"/>
<gene>
    <name evidence="1" type="ordered locus">midi_00740</name>
</gene>
<keyword evidence="2" id="KW-1185">Reference proteome</keyword>
<dbReference type="Proteomes" id="UP000006639">
    <property type="component" value="Chromosome"/>
</dbReference>
<dbReference type="EMBL" id="CP002130">
    <property type="protein sequence ID" value="AEI89031.1"/>
    <property type="molecule type" value="Genomic_DNA"/>
</dbReference>
<evidence type="ECO:0000313" key="2">
    <source>
        <dbReference type="Proteomes" id="UP000006639"/>
    </source>
</evidence>
<dbReference type="AlphaFoldDB" id="F7XWI2"/>
<protein>
    <submittedName>
        <fullName evidence="1">Uncharacterized protein</fullName>
    </submittedName>
</protein>
<organism evidence="1 2">
    <name type="scientific">Midichloria mitochondrii (strain IricVA)</name>
    <dbReference type="NCBI Taxonomy" id="696127"/>
    <lineage>
        <taxon>Bacteria</taxon>
        <taxon>Pseudomonadati</taxon>
        <taxon>Pseudomonadota</taxon>
        <taxon>Alphaproteobacteria</taxon>
        <taxon>Rickettsiales</taxon>
        <taxon>Candidatus Midichloriaceae</taxon>
        <taxon>Candidatus Midichloria</taxon>
    </lineage>
</organism>
<accession>F7XWI2</accession>
<reference evidence="1 2" key="1">
    <citation type="journal article" date="2011" name="Mol. Biol. Evol.">
        <title>Phylogenomic evidence for the presence of a flagellum and cbb3 oxidase in the free-living mitochondrial ancestor.</title>
        <authorList>
            <person name="Sassera D."/>
            <person name="Lo N."/>
            <person name="Epis S."/>
            <person name="D'Auria G."/>
            <person name="Montagna M."/>
            <person name="Comandatore F."/>
            <person name="Horner D."/>
            <person name="Pereto J."/>
            <person name="Luciano A.M."/>
            <person name="Franciosi F."/>
            <person name="Ferri E."/>
            <person name="Crotti E."/>
            <person name="Bazzocchi C."/>
            <person name="Daffonchio D."/>
            <person name="Sacchi L."/>
            <person name="Moya A."/>
            <person name="Latorre A."/>
            <person name="Bandi C."/>
        </authorList>
    </citation>
    <scope>NUCLEOTIDE SEQUENCE [LARGE SCALE GENOMIC DNA]</scope>
    <source>
        <strain evidence="1 2">IricVA</strain>
    </source>
</reference>
<sequence>MKFQIILGILLFTVNCSSLEATKGKKLNACYRLNDFEVVFKECKNCSQILTYEAAEKINSLIENYGHKKKYLAEVSVLFSREAISIRSDSVSMRDKISLRLKYEIIRNKKIIGADQILQIDTKPLSKSTFSDFISEEKLSVQLLDDALDELKRKLIVFTLEHSK</sequence>